<evidence type="ECO:0000313" key="2">
    <source>
        <dbReference type="EMBL" id="PWN92849.1"/>
    </source>
</evidence>
<dbReference type="AlphaFoldDB" id="A0A316YUA6"/>
<evidence type="ECO:0000256" key="1">
    <source>
        <dbReference type="SAM" id="MobiDB-lite"/>
    </source>
</evidence>
<dbReference type="Proteomes" id="UP000245768">
    <property type="component" value="Unassembled WGS sequence"/>
</dbReference>
<feature type="region of interest" description="Disordered" evidence="1">
    <location>
        <begin position="153"/>
        <end position="175"/>
    </location>
</feature>
<dbReference type="GeneID" id="37045257"/>
<dbReference type="EMBL" id="KZ819634">
    <property type="protein sequence ID" value="PWN92849.1"/>
    <property type="molecule type" value="Genomic_DNA"/>
</dbReference>
<dbReference type="RefSeq" id="XP_025380047.1">
    <property type="nucleotide sequence ID" value="XM_025523341.1"/>
</dbReference>
<protein>
    <submittedName>
        <fullName evidence="2">Uncharacterized protein</fullName>
    </submittedName>
</protein>
<reference evidence="2 3" key="1">
    <citation type="journal article" date="2018" name="Mol. Biol. Evol.">
        <title>Broad Genomic Sampling Reveals a Smut Pathogenic Ancestry of the Fungal Clade Ustilaginomycotina.</title>
        <authorList>
            <person name="Kijpornyongpan T."/>
            <person name="Mondo S.J."/>
            <person name="Barry K."/>
            <person name="Sandor L."/>
            <person name="Lee J."/>
            <person name="Lipzen A."/>
            <person name="Pangilinan J."/>
            <person name="LaButti K."/>
            <person name="Hainaut M."/>
            <person name="Henrissat B."/>
            <person name="Grigoriev I.V."/>
            <person name="Spatafora J.W."/>
            <person name="Aime M.C."/>
        </authorList>
    </citation>
    <scope>NUCLEOTIDE SEQUENCE [LARGE SCALE GENOMIC DNA]</scope>
    <source>
        <strain evidence="2 3">MCA 4198</strain>
    </source>
</reference>
<dbReference type="InParanoid" id="A0A316YUA6"/>
<proteinExistence type="predicted"/>
<evidence type="ECO:0000313" key="3">
    <source>
        <dbReference type="Proteomes" id="UP000245768"/>
    </source>
</evidence>
<sequence length="320" mass="35625">MLSAAECASYLKPSLARSFRRNSSETVSKRKADILAYQISSLVLGYRTACLVDCFGGDKDEFSCLRSVLHGFANGYDSIFPGSIPDEVLVDGLKSLFFVCHAPTGQIFIVDRRRFLRRMDRAMEETEYFVKSERPAYLSALLEAIRDNCKPKALTTAPGSRPTQDVLLDSGPPSGSVANGEIDVDELSRHATEGIALAGWLLDYEVIYYYEQSQPNQHQTYSCSVDDGFALDLGSFWPEALVNNLEGVPLLLVQVDLVGLDGLKRRNLYAFTIPQQCVLEIFGSEKEVIENVKLSVERRLQGRDRFDIVASVTTQDRVAL</sequence>
<keyword evidence="3" id="KW-1185">Reference proteome</keyword>
<name>A0A316YUA6_9BASI</name>
<accession>A0A316YUA6</accession>
<organism evidence="2 3">
    <name type="scientific">Acaromyces ingoldii</name>
    <dbReference type="NCBI Taxonomy" id="215250"/>
    <lineage>
        <taxon>Eukaryota</taxon>
        <taxon>Fungi</taxon>
        <taxon>Dikarya</taxon>
        <taxon>Basidiomycota</taxon>
        <taxon>Ustilaginomycotina</taxon>
        <taxon>Exobasidiomycetes</taxon>
        <taxon>Exobasidiales</taxon>
        <taxon>Cryptobasidiaceae</taxon>
        <taxon>Acaromyces</taxon>
    </lineage>
</organism>
<gene>
    <name evidence="2" type="ORF">FA10DRAFT_276844</name>
</gene>